<evidence type="ECO:0000313" key="2">
    <source>
        <dbReference type="Proteomes" id="UP000050523"/>
    </source>
</evidence>
<dbReference type="RefSeq" id="WP_234887618.1">
    <property type="nucleotide sequence ID" value="NZ_JANAKJ010000006.1"/>
</dbReference>
<dbReference type="EMBL" id="LJRO01000275">
    <property type="protein sequence ID" value="KPY97564.1"/>
    <property type="molecule type" value="Genomic_DNA"/>
</dbReference>
<dbReference type="AlphaFoldDB" id="A0AA40P3A7"/>
<proteinExistence type="predicted"/>
<organism evidence="1 2">
    <name type="scientific">Pseudomonas tremae</name>
    <dbReference type="NCBI Taxonomy" id="200454"/>
    <lineage>
        <taxon>Bacteria</taxon>
        <taxon>Pseudomonadati</taxon>
        <taxon>Pseudomonadota</taxon>
        <taxon>Gammaproteobacteria</taxon>
        <taxon>Pseudomonadales</taxon>
        <taxon>Pseudomonadaceae</taxon>
        <taxon>Pseudomonas</taxon>
    </lineage>
</organism>
<sequence>MARVPYPRDWRERQRKHGGGVVAITFSEPGLNNRHCMEALIELIINSCRSAGVSITKGVRFGFGITRISAAAAIAEATDPFLRLSMGEETSEQLEQPVACVTQSIYIFLETFE</sequence>
<evidence type="ECO:0000313" key="1">
    <source>
        <dbReference type="EMBL" id="KPY97564.1"/>
    </source>
</evidence>
<dbReference type="Proteomes" id="UP000050523">
    <property type="component" value="Unassembled WGS sequence"/>
</dbReference>
<dbReference type="GeneID" id="72395927"/>
<name>A0AA40P3A7_9PSED</name>
<reference evidence="1 2" key="1">
    <citation type="submission" date="2015-09" db="EMBL/GenBank/DDBJ databases">
        <title>Genome announcement of multiple Pseudomonas syringae strains.</title>
        <authorList>
            <person name="Thakur S."/>
            <person name="Wang P.W."/>
            <person name="Gong Y."/>
            <person name="Weir B.S."/>
            <person name="Guttman D.S."/>
        </authorList>
    </citation>
    <scope>NUCLEOTIDE SEQUENCE [LARGE SCALE GENOMIC DNA]</scope>
    <source>
        <strain evidence="1 2">ICMP9151</strain>
    </source>
</reference>
<comment type="caution">
    <text evidence="1">The sequence shown here is derived from an EMBL/GenBank/DDBJ whole genome shotgun (WGS) entry which is preliminary data.</text>
</comment>
<protein>
    <submittedName>
        <fullName evidence="1">Cystathionine gamma-synthase protein</fullName>
    </submittedName>
</protein>
<accession>A0AA40P3A7</accession>
<gene>
    <name evidence="1" type="ORF">ALO43_03669</name>
</gene>